<dbReference type="Gene3D" id="1.10.3720.10">
    <property type="entry name" value="MetI-like"/>
    <property type="match status" value="1"/>
</dbReference>
<dbReference type="Pfam" id="PF00528">
    <property type="entry name" value="BPD_transp_1"/>
    <property type="match status" value="1"/>
</dbReference>
<evidence type="ECO:0000313" key="11">
    <source>
        <dbReference type="Proteomes" id="UP000677804"/>
    </source>
</evidence>
<feature type="domain" description="ABC transmembrane type-1" evidence="9">
    <location>
        <begin position="89"/>
        <end position="299"/>
    </location>
</feature>
<proteinExistence type="inferred from homology"/>
<dbReference type="PANTHER" id="PTHR30193">
    <property type="entry name" value="ABC TRANSPORTER PERMEASE PROTEIN"/>
    <property type="match status" value="1"/>
</dbReference>
<reference evidence="10 11" key="1">
    <citation type="submission" date="2021-05" db="EMBL/GenBank/DDBJ databases">
        <title>Novel species in genus Cellulomonas.</title>
        <authorList>
            <person name="Zhang G."/>
        </authorList>
    </citation>
    <scope>NUCLEOTIDE SEQUENCE [LARGE SCALE GENOMIC DNA]</scope>
    <source>
        <strain evidence="11">zg-ZUI222</strain>
    </source>
</reference>
<evidence type="ECO:0000256" key="3">
    <source>
        <dbReference type="ARBA" id="ARBA00022475"/>
    </source>
</evidence>
<feature type="region of interest" description="Disordered" evidence="8">
    <location>
        <begin position="1"/>
        <end position="25"/>
    </location>
</feature>
<dbReference type="InterPro" id="IPR051393">
    <property type="entry name" value="ABC_transporter_permease"/>
</dbReference>
<dbReference type="SUPFAM" id="SSF161098">
    <property type="entry name" value="MetI-like"/>
    <property type="match status" value="1"/>
</dbReference>
<dbReference type="Proteomes" id="UP000677804">
    <property type="component" value="Chromosome"/>
</dbReference>
<feature type="transmembrane region" description="Helical" evidence="7">
    <location>
        <begin position="173"/>
        <end position="193"/>
    </location>
</feature>
<feature type="compositionally biased region" description="Low complexity" evidence="8">
    <location>
        <begin position="1"/>
        <end position="13"/>
    </location>
</feature>
<feature type="transmembrane region" description="Helical" evidence="7">
    <location>
        <begin position="227"/>
        <end position="260"/>
    </location>
</feature>
<evidence type="ECO:0000313" key="10">
    <source>
        <dbReference type="EMBL" id="QVI62538.1"/>
    </source>
</evidence>
<keyword evidence="11" id="KW-1185">Reference proteome</keyword>
<dbReference type="CDD" id="cd06261">
    <property type="entry name" value="TM_PBP2"/>
    <property type="match status" value="1"/>
</dbReference>
<evidence type="ECO:0000256" key="5">
    <source>
        <dbReference type="ARBA" id="ARBA00022989"/>
    </source>
</evidence>
<name>A0ABX8D674_9CELL</name>
<feature type="transmembrane region" description="Helical" evidence="7">
    <location>
        <begin position="122"/>
        <end position="143"/>
    </location>
</feature>
<dbReference type="EMBL" id="CP074405">
    <property type="protein sequence ID" value="QVI62538.1"/>
    <property type="molecule type" value="Genomic_DNA"/>
</dbReference>
<dbReference type="PANTHER" id="PTHR30193:SF37">
    <property type="entry name" value="INNER MEMBRANE ABC TRANSPORTER PERMEASE PROTEIN YCJO"/>
    <property type="match status" value="1"/>
</dbReference>
<protein>
    <submittedName>
        <fullName evidence="10">Sugar ABC transporter permease</fullName>
    </submittedName>
</protein>
<dbReference type="RefSeq" id="WP_207340199.1">
    <property type="nucleotide sequence ID" value="NZ_CP074405.1"/>
</dbReference>
<evidence type="ECO:0000256" key="4">
    <source>
        <dbReference type="ARBA" id="ARBA00022692"/>
    </source>
</evidence>
<dbReference type="InterPro" id="IPR000515">
    <property type="entry name" value="MetI-like"/>
</dbReference>
<organism evidence="10 11">
    <name type="scientific">Cellulomonas wangleii</name>
    <dbReference type="NCBI Taxonomy" id="2816956"/>
    <lineage>
        <taxon>Bacteria</taxon>
        <taxon>Bacillati</taxon>
        <taxon>Actinomycetota</taxon>
        <taxon>Actinomycetes</taxon>
        <taxon>Micrococcales</taxon>
        <taxon>Cellulomonadaceae</taxon>
        <taxon>Cellulomonas</taxon>
    </lineage>
</organism>
<feature type="transmembrane region" description="Helical" evidence="7">
    <location>
        <begin position="89"/>
        <end position="115"/>
    </location>
</feature>
<accession>A0ABX8D674</accession>
<gene>
    <name evidence="10" type="ORF">KG103_00845</name>
</gene>
<feature type="transmembrane region" description="Helical" evidence="7">
    <location>
        <begin position="33"/>
        <end position="59"/>
    </location>
</feature>
<evidence type="ECO:0000259" key="9">
    <source>
        <dbReference type="PROSITE" id="PS50928"/>
    </source>
</evidence>
<evidence type="ECO:0000256" key="7">
    <source>
        <dbReference type="RuleBase" id="RU363032"/>
    </source>
</evidence>
<keyword evidence="2 7" id="KW-0813">Transport</keyword>
<keyword evidence="4 7" id="KW-0812">Transmembrane</keyword>
<keyword evidence="5 7" id="KW-1133">Transmembrane helix</keyword>
<keyword evidence="3" id="KW-1003">Cell membrane</keyword>
<sequence>MTTTLPAVPAGAAGTRGGGAPARRRSERQPVSAWLLAPALILFGGFALVPLGGAVALSFTSWNGLGTPAWLGLDNWGAVLTDHVTWLTLWITLQVMVGTWLVQTPLSLLLGVYLAPRGRWRAWMAAVYFIALLMSSSAVALVFKNLLDPNFGLAGPAGPGFLRHSWLGDPNTVLIAVILIIAWHFVPLHTLLYHAGARQIPGSLYEAAQLDGAGTVRRFFSITMPQLRYTIVTSSTLMLVGSLTYFDLVFVLTAGGPGYATRLLPLHMYLTGFTATEMGRASAIATILAVVGLALSLGLTRLSGFTRMQSQQEGM</sequence>
<dbReference type="PROSITE" id="PS50928">
    <property type="entry name" value="ABC_TM1"/>
    <property type="match status" value="1"/>
</dbReference>
<feature type="transmembrane region" description="Helical" evidence="7">
    <location>
        <begin position="280"/>
        <end position="299"/>
    </location>
</feature>
<comment type="similarity">
    <text evidence="7">Belongs to the binding-protein-dependent transport system permease family.</text>
</comment>
<dbReference type="InterPro" id="IPR035906">
    <property type="entry name" value="MetI-like_sf"/>
</dbReference>
<keyword evidence="6 7" id="KW-0472">Membrane</keyword>
<comment type="subcellular location">
    <subcellularLocation>
        <location evidence="1 7">Cell membrane</location>
        <topology evidence="1 7">Multi-pass membrane protein</topology>
    </subcellularLocation>
</comment>
<evidence type="ECO:0000256" key="2">
    <source>
        <dbReference type="ARBA" id="ARBA00022448"/>
    </source>
</evidence>
<evidence type="ECO:0000256" key="8">
    <source>
        <dbReference type="SAM" id="MobiDB-lite"/>
    </source>
</evidence>
<evidence type="ECO:0000256" key="1">
    <source>
        <dbReference type="ARBA" id="ARBA00004651"/>
    </source>
</evidence>
<evidence type="ECO:0000256" key="6">
    <source>
        <dbReference type="ARBA" id="ARBA00023136"/>
    </source>
</evidence>